<dbReference type="PANTHER" id="PTHR43071:SF1">
    <property type="entry name" value="2-AMINO-4-HYDROXY-6-HYDROXYMETHYLDIHYDROPTERIDINE PYROPHOSPHOKINASE"/>
    <property type="match status" value="1"/>
</dbReference>
<dbReference type="InterPro" id="IPR000550">
    <property type="entry name" value="Hppk"/>
</dbReference>
<evidence type="ECO:0000256" key="9">
    <source>
        <dbReference type="ARBA" id="ARBA00022909"/>
    </source>
</evidence>
<dbReference type="AlphaFoldDB" id="F6D984"/>
<dbReference type="eggNOG" id="COG0801">
    <property type="taxonomic scope" value="Bacteria"/>
</dbReference>
<dbReference type="Proteomes" id="UP000009232">
    <property type="component" value="Chromosome"/>
</dbReference>
<evidence type="ECO:0000313" key="15">
    <source>
        <dbReference type="Proteomes" id="UP000009232"/>
    </source>
</evidence>
<evidence type="ECO:0000313" key="14">
    <source>
        <dbReference type="EMBL" id="AEG32011.1"/>
    </source>
</evidence>
<comment type="pathway">
    <text evidence="1">Cofactor biosynthesis; tetrahydrofolate biosynthesis; 2-amino-4-hydroxy-6-hydroxymethyl-7,8-dihydropteridine diphosphate from 7,8-dihydroneopterin triphosphate: step 4/4.</text>
</comment>
<protein>
    <recommendedName>
        <fullName evidence="4">2-amino-4-hydroxy-6-hydroxymethyldihydropteridine pyrophosphokinase</fullName>
        <ecNumber evidence="3">2.7.6.3</ecNumber>
    </recommendedName>
    <alternativeName>
        <fullName evidence="11">6-hydroxymethyl-7,8-dihydropterin pyrophosphokinase</fullName>
    </alternativeName>
    <alternativeName>
        <fullName evidence="12">7,8-dihydro-6-hydroxymethylpterin-pyrophosphokinase</fullName>
    </alternativeName>
</protein>
<keyword evidence="6" id="KW-0547">Nucleotide-binding</keyword>
<dbReference type="GO" id="GO:0046654">
    <property type="term" value="P:tetrahydrofolate biosynthetic process"/>
    <property type="evidence" value="ECO:0007669"/>
    <property type="project" value="UniProtKB-UniPathway"/>
</dbReference>
<dbReference type="InterPro" id="IPR035907">
    <property type="entry name" value="Hppk_sf"/>
</dbReference>
<dbReference type="OrthoDB" id="9808041at2"/>
<evidence type="ECO:0000256" key="11">
    <source>
        <dbReference type="ARBA" id="ARBA00029766"/>
    </source>
</evidence>
<gene>
    <name evidence="14" type="ordered locus">Thicy_1244</name>
</gene>
<organism evidence="14 15">
    <name type="scientific">Thiomicrospira cyclica (strain DSM 14477 / JCM 11371 / ALM1)</name>
    <name type="common">Thioalkalimicrobium cyclicum</name>
    <dbReference type="NCBI Taxonomy" id="717773"/>
    <lineage>
        <taxon>Bacteria</taxon>
        <taxon>Pseudomonadati</taxon>
        <taxon>Pseudomonadota</taxon>
        <taxon>Gammaproteobacteria</taxon>
        <taxon>Thiotrichales</taxon>
        <taxon>Piscirickettsiaceae</taxon>
        <taxon>Thiomicrospira</taxon>
    </lineage>
</organism>
<evidence type="ECO:0000256" key="8">
    <source>
        <dbReference type="ARBA" id="ARBA00022840"/>
    </source>
</evidence>
<dbReference type="STRING" id="717773.Thicy_1244"/>
<evidence type="ECO:0000256" key="5">
    <source>
        <dbReference type="ARBA" id="ARBA00022679"/>
    </source>
</evidence>
<evidence type="ECO:0000256" key="10">
    <source>
        <dbReference type="ARBA" id="ARBA00029409"/>
    </source>
</evidence>
<dbReference type="Pfam" id="PF01288">
    <property type="entry name" value="HPPK"/>
    <property type="match status" value="1"/>
</dbReference>
<dbReference type="EC" id="2.7.6.3" evidence="3"/>
<dbReference type="UniPathway" id="UPA00077">
    <property type="reaction ID" value="UER00155"/>
</dbReference>
<keyword evidence="9" id="KW-0289">Folate biosynthesis</keyword>
<feature type="domain" description="7,8-dihydro-6-hydroxymethylpterin-pyrophosphokinase" evidence="13">
    <location>
        <begin position="103"/>
        <end position="114"/>
    </location>
</feature>
<dbReference type="NCBIfam" id="TIGR01498">
    <property type="entry name" value="folK"/>
    <property type="match status" value="1"/>
</dbReference>
<reference evidence="14 15" key="1">
    <citation type="submission" date="2011-05" db="EMBL/GenBank/DDBJ databases">
        <title>Complete sequence of Thioalkalimicrobium cyclicum ALM1.</title>
        <authorList>
            <consortium name="US DOE Joint Genome Institute"/>
            <person name="Lucas S."/>
            <person name="Han J."/>
            <person name="Lapidus A."/>
            <person name="Cheng J.-F."/>
            <person name="Goodwin L."/>
            <person name="Pitluck S."/>
            <person name="Peters L."/>
            <person name="Mikhailova N."/>
            <person name="Davenport K."/>
            <person name="Han C."/>
            <person name="Tapia R."/>
            <person name="Land M."/>
            <person name="Hauser L."/>
            <person name="Kyrpides N."/>
            <person name="Ivanova N."/>
            <person name="Pagani I."/>
            <person name="Kappler U."/>
            <person name="Woyke T."/>
        </authorList>
    </citation>
    <scope>NUCLEOTIDE SEQUENCE [LARGE SCALE GENOMIC DNA]</scope>
    <source>
        <strain evidence="15">DSM 14477 / JCM 11371 / ALM1</strain>
    </source>
</reference>
<evidence type="ECO:0000256" key="4">
    <source>
        <dbReference type="ARBA" id="ARBA00016218"/>
    </source>
</evidence>
<keyword evidence="8" id="KW-0067">ATP-binding</keyword>
<keyword evidence="5 14" id="KW-0808">Transferase</keyword>
<dbReference type="HOGENOM" id="CLU_097916_2_3_6"/>
<dbReference type="Gene3D" id="3.30.70.560">
    <property type="entry name" value="7,8-Dihydro-6-hydroxymethylpterin-pyrophosphokinase HPPK"/>
    <property type="match status" value="1"/>
</dbReference>
<dbReference type="SUPFAM" id="SSF55083">
    <property type="entry name" value="6-hydroxymethyl-7,8-dihydropterin pyrophosphokinase, HPPK"/>
    <property type="match status" value="1"/>
</dbReference>
<evidence type="ECO:0000256" key="6">
    <source>
        <dbReference type="ARBA" id="ARBA00022741"/>
    </source>
</evidence>
<comment type="similarity">
    <text evidence="2">Belongs to the HPPK family.</text>
</comment>
<accession>F6D984</accession>
<sequence length="182" mass="20164">MISHPPSHAMIEPSSWAQVYIGLGSNLGDSQQLLEQACAQISLWPSVKELRVSKWYRSRPQGPQDQPDFVNGACGFLTCLAPEALLDQLQALELAMGRVKQRHWGERLIDLDIICYAQTLLQTERLTLPHPMAAQRDFVLVPLLDLAPGLVLPGYGAIEDCLAMLPDSFLYASDVSKHKVMA</sequence>
<evidence type="ECO:0000256" key="3">
    <source>
        <dbReference type="ARBA" id="ARBA00013253"/>
    </source>
</evidence>
<name>F6D984_THICA</name>
<keyword evidence="7 14" id="KW-0418">Kinase</keyword>
<dbReference type="GO" id="GO:0003848">
    <property type="term" value="F:2-amino-4-hydroxy-6-hydroxymethyldihydropteridine diphosphokinase activity"/>
    <property type="evidence" value="ECO:0007669"/>
    <property type="project" value="UniProtKB-EC"/>
</dbReference>
<dbReference type="GO" id="GO:0016301">
    <property type="term" value="F:kinase activity"/>
    <property type="evidence" value="ECO:0007669"/>
    <property type="project" value="UniProtKB-KW"/>
</dbReference>
<comment type="function">
    <text evidence="10">Catalyzes the transfer of pyrophosphate from adenosine triphosphate (ATP) to 6-hydroxymethyl-7,8-dihydropterin, an enzymatic step in folate biosynthesis pathway.</text>
</comment>
<evidence type="ECO:0000256" key="2">
    <source>
        <dbReference type="ARBA" id="ARBA00005810"/>
    </source>
</evidence>
<evidence type="ECO:0000256" key="12">
    <source>
        <dbReference type="ARBA" id="ARBA00033413"/>
    </source>
</evidence>
<evidence type="ECO:0000256" key="7">
    <source>
        <dbReference type="ARBA" id="ARBA00022777"/>
    </source>
</evidence>
<dbReference type="EMBL" id="CP002776">
    <property type="protein sequence ID" value="AEG32011.1"/>
    <property type="molecule type" value="Genomic_DNA"/>
</dbReference>
<dbReference type="PANTHER" id="PTHR43071">
    <property type="entry name" value="2-AMINO-4-HYDROXY-6-HYDROXYMETHYLDIHYDROPTERIDINE PYROPHOSPHOKINASE"/>
    <property type="match status" value="1"/>
</dbReference>
<dbReference type="GO" id="GO:0046656">
    <property type="term" value="P:folic acid biosynthetic process"/>
    <property type="evidence" value="ECO:0007669"/>
    <property type="project" value="UniProtKB-KW"/>
</dbReference>
<keyword evidence="15" id="KW-1185">Reference proteome</keyword>
<evidence type="ECO:0000256" key="1">
    <source>
        <dbReference type="ARBA" id="ARBA00005051"/>
    </source>
</evidence>
<dbReference type="GO" id="GO:0005524">
    <property type="term" value="F:ATP binding"/>
    <property type="evidence" value="ECO:0007669"/>
    <property type="project" value="UniProtKB-KW"/>
</dbReference>
<dbReference type="PROSITE" id="PS00794">
    <property type="entry name" value="HPPK"/>
    <property type="match status" value="1"/>
</dbReference>
<dbReference type="RefSeq" id="WP_013835787.1">
    <property type="nucleotide sequence ID" value="NC_015581.1"/>
</dbReference>
<dbReference type="KEGG" id="tcy:Thicy_1244"/>
<proteinExistence type="inferred from homology"/>
<evidence type="ECO:0000259" key="13">
    <source>
        <dbReference type="PROSITE" id="PS00794"/>
    </source>
</evidence>
<dbReference type="CDD" id="cd00483">
    <property type="entry name" value="HPPK"/>
    <property type="match status" value="1"/>
</dbReference>